<dbReference type="EMBL" id="AAFI02000045">
    <property type="protein sequence ID" value="EAL66362.1"/>
    <property type="molecule type" value="Genomic_DNA"/>
</dbReference>
<dbReference type="GeneID" id="8623440"/>
<dbReference type="HOGENOM" id="CLU_999012_0_0_1"/>
<evidence type="ECO:0008006" key="3">
    <source>
        <dbReference type="Google" id="ProtNLM"/>
    </source>
</evidence>
<sequence length="256" mass="30489">MDIYIVDILFFKIWRNLYIRNQIINHLEIFRENKEVTIDSKNDLLTNKYRDYFLKIIYQGSEILYDNDLPECVEFLEIVNDFEIDNENKLPLISLKNPPSSLKTLQITSGSRMNMKSYPLNFFPDSITTLKFSGTDNRQFLPHTFKSSSNITSMSFSFWYNFPFEINSLPSGIKELNFFKFSKFDQEFKLNQIPESLTTLKLPIYYSHPISKEFIQSLPLLETLLLPESYDSLEYEFLKSIKNIKYFKPIYHFINK</sequence>
<dbReference type="dictyBase" id="DDB_G0282165"/>
<dbReference type="InParanoid" id="Q54SX0"/>
<dbReference type="Proteomes" id="UP000002195">
    <property type="component" value="Unassembled WGS sequence"/>
</dbReference>
<dbReference type="SMR" id="Q54SX0"/>
<dbReference type="InterPro" id="IPR051251">
    <property type="entry name" value="STK_FNIP-Repeat"/>
</dbReference>
<dbReference type="PaxDb" id="44689-DDB0205165"/>
<dbReference type="PhylomeDB" id="Q54SX0"/>
<organism evidence="1 2">
    <name type="scientific">Dictyostelium discoideum</name>
    <name type="common">Social amoeba</name>
    <dbReference type="NCBI Taxonomy" id="44689"/>
    <lineage>
        <taxon>Eukaryota</taxon>
        <taxon>Amoebozoa</taxon>
        <taxon>Evosea</taxon>
        <taxon>Eumycetozoa</taxon>
        <taxon>Dictyostelia</taxon>
        <taxon>Dictyosteliales</taxon>
        <taxon>Dictyosteliaceae</taxon>
        <taxon>Dictyostelium</taxon>
    </lineage>
</organism>
<dbReference type="FunCoup" id="Q54SX0">
    <property type="interactions" value="877"/>
</dbReference>
<reference evidence="1 2" key="1">
    <citation type="journal article" date="2005" name="Nature">
        <title>The genome of the social amoeba Dictyostelium discoideum.</title>
        <authorList>
            <consortium name="The Dictyostelium discoideum Sequencing Consortium"/>
            <person name="Eichinger L."/>
            <person name="Pachebat J.A."/>
            <person name="Glockner G."/>
            <person name="Rajandream M.A."/>
            <person name="Sucgang R."/>
            <person name="Berriman M."/>
            <person name="Song J."/>
            <person name="Olsen R."/>
            <person name="Szafranski K."/>
            <person name="Xu Q."/>
            <person name="Tunggal B."/>
            <person name="Kummerfeld S."/>
            <person name="Madera M."/>
            <person name="Konfortov B.A."/>
            <person name="Rivero F."/>
            <person name="Bankier A.T."/>
            <person name="Lehmann R."/>
            <person name="Hamlin N."/>
            <person name="Davies R."/>
            <person name="Gaudet P."/>
            <person name="Fey P."/>
            <person name="Pilcher K."/>
            <person name="Chen G."/>
            <person name="Saunders D."/>
            <person name="Sodergren E."/>
            <person name="Davis P."/>
            <person name="Kerhornou A."/>
            <person name="Nie X."/>
            <person name="Hall N."/>
            <person name="Anjard C."/>
            <person name="Hemphill L."/>
            <person name="Bason N."/>
            <person name="Farbrother P."/>
            <person name="Desany B."/>
            <person name="Just E."/>
            <person name="Morio T."/>
            <person name="Rost R."/>
            <person name="Churcher C."/>
            <person name="Cooper J."/>
            <person name="Haydock S."/>
            <person name="van Driessche N."/>
            <person name="Cronin A."/>
            <person name="Goodhead I."/>
            <person name="Muzny D."/>
            <person name="Mourier T."/>
            <person name="Pain A."/>
            <person name="Lu M."/>
            <person name="Harper D."/>
            <person name="Lindsay R."/>
            <person name="Hauser H."/>
            <person name="James K."/>
            <person name="Quiles M."/>
            <person name="Madan Babu M."/>
            <person name="Saito T."/>
            <person name="Buchrieser C."/>
            <person name="Wardroper A."/>
            <person name="Felder M."/>
            <person name="Thangavelu M."/>
            <person name="Johnson D."/>
            <person name="Knights A."/>
            <person name="Loulseged H."/>
            <person name="Mungall K."/>
            <person name="Oliver K."/>
            <person name="Price C."/>
            <person name="Quail M.A."/>
            <person name="Urushihara H."/>
            <person name="Hernandez J."/>
            <person name="Rabbinowitsch E."/>
            <person name="Steffen D."/>
            <person name="Sanders M."/>
            <person name="Ma J."/>
            <person name="Kohara Y."/>
            <person name="Sharp S."/>
            <person name="Simmonds M."/>
            <person name="Spiegler S."/>
            <person name="Tivey A."/>
            <person name="Sugano S."/>
            <person name="White B."/>
            <person name="Walker D."/>
            <person name="Woodward J."/>
            <person name="Winckler T."/>
            <person name="Tanaka Y."/>
            <person name="Shaulsky G."/>
            <person name="Schleicher M."/>
            <person name="Weinstock G."/>
            <person name="Rosenthal A."/>
            <person name="Cox E.C."/>
            <person name="Chisholm R.L."/>
            <person name="Gibbs R."/>
            <person name="Loomis W.F."/>
            <person name="Platzer M."/>
            <person name="Kay R.R."/>
            <person name="Williams J."/>
            <person name="Dear P.H."/>
            <person name="Noegel A.A."/>
            <person name="Barrell B."/>
            <person name="Kuspa A."/>
        </authorList>
    </citation>
    <scope>NUCLEOTIDE SEQUENCE [LARGE SCALE GENOMIC DNA]</scope>
    <source>
        <strain evidence="1 2">AX4</strain>
    </source>
</reference>
<comment type="caution">
    <text evidence="1">The sequence shown here is derived from an EMBL/GenBank/DDBJ whole genome shotgun (WGS) entry which is preliminary data.</text>
</comment>
<dbReference type="AlphaFoldDB" id="Q54SX0"/>
<gene>
    <name evidence="1" type="ORF">DDB_G0282165</name>
</gene>
<dbReference type="VEuPathDB" id="AmoebaDB:DDB_G0282165"/>
<proteinExistence type="predicted"/>
<dbReference type="KEGG" id="ddi:DDB_G0282165"/>
<dbReference type="PANTHER" id="PTHR32134">
    <property type="entry name" value="FNIP REPEAT-CONTAINING PROTEIN"/>
    <property type="match status" value="1"/>
</dbReference>
<dbReference type="PANTHER" id="PTHR32134:SF178">
    <property type="entry name" value="FNIP REPEAT-CONTAINING PROTEIN"/>
    <property type="match status" value="1"/>
</dbReference>
<evidence type="ECO:0000313" key="2">
    <source>
        <dbReference type="Proteomes" id="UP000002195"/>
    </source>
</evidence>
<keyword evidence="2" id="KW-1185">Reference proteome</keyword>
<name>Q54SX0_DICDI</name>
<accession>Q54SX0</accession>
<protein>
    <recommendedName>
        <fullName evidence="3">FNIP repeat-containing protein</fullName>
    </recommendedName>
</protein>
<evidence type="ECO:0000313" key="1">
    <source>
        <dbReference type="EMBL" id="EAL66362.1"/>
    </source>
</evidence>
<dbReference type="RefSeq" id="XP_640339.1">
    <property type="nucleotide sequence ID" value="XM_635247.1"/>
</dbReference>